<evidence type="ECO:0000256" key="10">
    <source>
        <dbReference type="PROSITE-ProRule" id="PRU00042"/>
    </source>
</evidence>
<feature type="domain" description="C2H2-type" evidence="13">
    <location>
        <begin position="354"/>
        <end position="381"/>
    </location>
</feature>
<dbReference type="Proteomes" id="UP000694904">
    <property type="component" value="Chromosome 5"/>
</dbReference>
<evidence type="ECO:0000256" key="3">
    <source>
        <dbReference type="ARBA" id="ARBA00022737"/>
    </source>
</evidence>
<evidence type="ECO:0000256" key="8">
    <source>
        <dbReference type="ARBA" id="ARBA00023163"/>
    </source>
</evidence>
<keyword evidence="9" id="KW-0539">Nucleus</keyword>
<dbReference type="PROSITE" id="PS51915">
    <property type="entry name" value="ZAD"/>
    <property type="match status" value="1"/>
</dbReference>
<feature type="binding site" evidence="11">
    <location>
        <position position="18"/>
    </location>
    <ligand>
        <name>Zn(2+)</name>
        <dbReference type="ChEBI" id="CHEBI:29105"/>
    </ligand>
</feature>
<keyword evidence="6" id="KW-0805">Transcription regulation</keyword>
<proteinExistence type="predicted"/>
<reference evidence="16" key="3">
    <citation type="submission" date="2025-08" db="UniProtKB">
        <authorList>
            <consortium name="RefSeq"/>
        </authorList>
    </citation>
    <scope>IDENTIFICATION</scope>
    <source>
        <tissue evidence="16">Whole organism</tissue>
    </source>
</reference>
<evidence type="ECO:0000313" key="16">
    <source>
        <dbReference type="RefSeq" id="XP_017865443.1"/>
    </source>
</evidence>
<dbReference type="PANTHER" id="PTHR16515:SF49">
    <property type="entry name" value="GASTRULA ZINC FINGER PROTEIN XLCGF49.1-LIKE-RELATED"/>
    <property type="match status" value="1"/>
</dbReference>
<evidence type="ECO:0000256" key="12">
    <source>
        <dbReference type="SAM" id="MobiDB-lite"/>
    </source>
</evidence>
<protein>
    <submittedName>
        <fullName evidence="16">Zinc finger protein 19</fullName>
    </submittedName>
</protein>
<dbReference type="GeneID" id="108615458"/>
<sequence>MADIGVVRETELRKKEICRFCLVQQSKLASIYVENTRVKSTASLPLQIMAITSIEVQSNDGMPSYICLDCRLLFEHCYRFKQMCKNADTLLRQYPLTGKWPEPLEKPRAPLIANQMVAAKKDSAEMQPKKLLNSMAKSNNVQIESVQVLETSCLTKKLLNSGAVSSAEPPIPPRASPAKRAQAKSYEVKVENNQELSMDDVHNLLADMADELDLSDVTPAPATPSAKKPKVLNKSSMRLLNKGATTPSEPRLATPQIKHYEDGNVALVTEILDADAIESNDPATDPIKNAAPVATNVFPCPHCDRSFPLMQLLDIHVVNHSRTRSFQCPECDKSFFSKYDLQKHNFIHTGERPYKCSVCEKAFTRRALLHRHERTHTEVPKFICVYCEKPFISRKEMEKHAERHTKKRPFQCGVCQKAFAFKQGLERHEVIHSTNLPFPCQYCSRSFVTAGKLARHLVAHAGKRVYPCKYCNKSYLLSHHLSRHLRMHKQAVVASFTCSICKDTHPTYDSLVEHSAIHASISLVCPLCQANIADFDSLEPHMQAHKKSERHACEFCDLIFMTSGQLQKHIEDDHVVDMVPYQNENEYEQGASKEDAEEESELMAELLGEESQTASNESVTPPQSKIRKLNPSSKSADTEKTKQEPTSKNIKDEPSSPEVLKRSRTSKSPAAASVSPENKRQTRRQEAKEKNVKPSDSGKRLTKKVAVSPEKPGSKQKNAKGTSSKQQSSK</sequence>
<evidence type="ECO:0000259" key="14">
    <source>
        <dbReference type="PROSITE" id="PS51915"/>
    </source>
</evidence>
<keyword evidence="3" id="KW-0677">Repeat</keyword>
<evidence type="ECO:0000256" key="11">
    <source>
        <dbReference type="PROSITE-ProRule" id="PRU01263"/>
    </source>
</evidence>
<reference evidence="15" key="2">
    <citation type="journal article" date="2016" name="G3 (Bethesda)">
        <title>Genome Evolution in Three Species of Cactophilic Drosophila.</title>
        <authorList>
            <person name="Sanchez-Flores A."/>
            <person name="Penazola F."/>
            <person name="Carpinteyro-Ponce J."/>
            <person name="Nazario-Yepiz N."/>
            <person name="Abreu-Goodger C."/>
            <person name="Machado C.A."/>
            <person name="Markow T.A."/>
        </authorList>
    </citation>
    <scope>NUCLEOTIDE SEQUENCE [LARGE SCALE GENOMIC DNA]</scope>
</reference>
<evidence type="ECO:0000256" key="5">
    <source>
        <dbReference type="ARBA" id="ARBA00022833"/>
    </source>
</evidence>
<dbReference type="Pfam" id="PF07776">
    <property type="entry name" value="zf-AD"/>
    <property type="match status" value="1"/>
</dbReference>
<dbReference type="PANTHER" id="PTHR16515">
    <property type="entry name" value="PR DOMAIN ZINC FINGER PROTEIN"/>
    <property type="match status" value="1"/>
</dbReference>
<keyword evidence="2 11" id="KW-0479">Metal-binding</keyword>
<feature type="region of interest" description="Disordered" evidence="12">
    <location>
        <begin position="585"/>
        <end position="730"/>
    </location>
</feature>
<feature type="region of interest" description="Disordered" evidence="12">
    <location>
        <begin position="163"/>
        <end position="185"/>
    </location>
</feature>
<dbReference type="InterPro" id="IPR050331">
    <property type="entry name" value="Zinc_finger"/>
</dbReference>
<dbReference type="SUPFAM" id="SSF57667">
    <property type="entry name" value="beta-beta-alpha zinc fingers"/>
    <property type="match status" value="6"/>
</dbReference>
<feature type="domain" description="C2H2-type" evidence="13">
    <location>
        <begin position="410"/>
        <end position="437"/>
    </location>
</feature>
<comment type="subcellular location">
    <subcellularLocation>
        <location evidence="1">Nucleus</location>
    </subcellularLocation>
</comment>
<gene>
    <name evidence="16" type="primary">LOC108615458</name>
</gene>
<feature type="domain" description="C2H2-type" evidence="13">
    <location>
        <begin position="298"/>
        <end position="325"/>
    </location>
</feature>
<keyword evidence="4 10" id="KW-0863">Zinc-finger</keyword>
<reference evidence="15" key="1">
    <citation type="journal article" date="1997" name="Nucleic Acids Res.">
        <title>tRNAscan-SE: a program for improved detection of transfer RNA genes in genomic sequence.</title>
        <authorList>
            <person name="Lowe T.M."/>
            <person name="Eddy S.R."/>
        </authorList>
    </citation>
    <scope>NUCLEOTIDE SEQUENCE [LARGE SCALE GENOMIC DNA]</scope>
</reference>
<feature type="binding site" evidence="11">
    <location>
        <position position="21"/>
    </location>
    <ligand>
        <name>Zn(2+)</name>
        <dbReference type="ChEBI" id="CHEBI:29105"/>
    </ligand>
</feature>
<dbReference type="InterPro" id="IPR013087">
    <property type="entry name" value="Znf_C2H2_type"/>
</dbReference>
<dbReference type="Gene3D" id="3.30.160.60">
    <property type="entry name" value="Classic Zinc Finger"/>
    <property type="match status" value="5"/>
</dbReference>
<dbReference type="PROSITE" id="PS00028">
    <property type="entry name" value="ZINC_FINGER_C2H2_1"/>
    <property type="match status" value="9"/>
</dbReference>
<keyword evidence="7" id="KW-0238">DNA-binding</keyword>
<dbReference type="SMART" id="SM00355">
    <property type="entry name" value="ZnF_C2H2"/>
    <property type="match status" value="10"/>
</dbReference>
<evidence type="ECO:0000256" key="1">
    <source>
        <dbReference type="ARBA" id="ARBA00004123"/>
    </source>
</evidence>
<evidence type="ECO:0000256" key="6">
    <source>
        <dbReference type="ARBA" id="ARBA00023015"/>
    </source>
</evidence>
<dbReference type="SMART" id="SM00868">
    <property type="entry name" value="zf-AD"/>
    <property type="match status" value="1"/>
</dbReference>
<dbReference type="InterPro" id="IPR012934">
    <property type="entry name" value="Znf_AD"/>
</dbReference>
<dbReference type="RefSeq" id="XP_017865443.1">
    <property type="nucleotide sequence ID" value="XM_018009954.1"/>
</dbReference>
<keyword evidence="15" id="KW-1185">Reference proteome</keyword>
<dbReference type="PROSITE" id="PS50157">
    <property type="entry name" value="ZINC_FINGER_C2H2_2"/>
    <property type="match status" value="7"/>
</dbReference>
<evidence type="ECO:0000313" key="15">
    <source>
        <dbReference type="Proteomes" id="UP000694904"/>
    </source>
</evidence>
<keyword evidence="8" id="KW-0804">Transcription</keyword>
<feature type="domain" description="C2H2-type" evidence="13">
    <location>
        <begin position="382"/>
        <end position="409"/>
    </location>
</feature>
<organism evidence="15 16">
    <name type="scientific">Drosophila arizonae</name>
    <name type="common">Fruit fly</name>
    <dbReference type="NCBI Taxonomy" id="7263"/>
    <lineage>
        <taxon>Eukaryota</taxon>
        <taxon>Metazoa</taxon>
        <taxon>Ecdysozoa</taxon>
        <taxon>Arthropoda</taxon>
        <taxon>Hexapoda</taxon>
        <taxon>Insecta</taxon>
        <taxon>Pterygota</taxon>
        <taxon>Neoptera</taxon>
        <taxon>Endopterygota</taxon>
        <taxon>Diptera</taxon>
        <taxon>Brachycera</taxon>
        <taxon>Muscomorpha</taxon>
        <taxon>Ephydroidea</taxon>
        <taxon>Drosophilidae</taxon>
        <taxon>Drosophila</taxon>
    </lineage>
</organism>
<dbReference type="InterPro" id="IPR036236">
    <property type="entry name" value="Znf_C2H2_sf"/>
</dbReference>
<dbReference type="Pfam" id="PF00096">
    <property type="entry name" value="zf-C2H2"/>
    <property type="match status" value="4"/>
</dbReference>
<dbReference type="SUPFAM" id="SSF57716">
    <property type="entry name" value="Glucocorticoid receptor-like (DNA-binding domain)"/>
    <property type="match status" value="1"/>
</dbReference>
<name>A0ABM1PE07_DROAR</name>
<evidence type="ECO:0000259" key="13">
    <source>
        <dbReference type="PROSITE" id="PS50157"/>
    </source>
</evidence>
<feature type="compositionally biased region" description="Basic and acidic residues" evidence="12">
    <location>
        <begin position="636"/>
        <end position="654"/>
    </location>
</feature>
<feature type="domain" description="C2H2-type" evidence="13">
    <location>
        <begin position="438"/>
        <end position="465"/>
    </location>
</feature>
<feature type="binding site" evidence="11">
    <location>
        <position position="70"/>
    </location>
    <ligand>
        <name>Zn(2+)</name>
        <dbReference type="ChEBI" id="CHEBI:29105"/>
    </ligand>
</feature>
<evidence type="ECO:0000256" key="7">
    <source>
        <dbReference type="ARBA" id="ARBA00023125"/>
    </source>
</evidence>
<feature type="compositionally biased region" description="Basic and acidic residues" evidence="12">
    <location>
        <begin position="677"/>
        <end position="699"/>
    </location>
</feature>
<accession>A0ABM1PE07</accession>
<feature type="domain" description="C2H2-type" evidence="13">
    <location>
        <begin position="326"/>
        <end position="353"/>
    </location>
</feature>
<evidence type="ECO:0000256" key="2">
    <source>
        <dbReference type="ARBA" id="ARBA00022723"/>
    </source>
</evidence>
<feature type="compositionally biased region" description="Polar residues" evidence="12">
    <location>
        <begin position="612"/>
        <end position="623"/>
    </location>
</feature>
<dbReference type="Pfam" id="PF13912">
    <property type="entry name" value="zf-C2H2_6"/>
    <property type="match status" value="1"/>
</dbReference>
<feature type="binding site" evidence="11">
    <location>
        <position position="67"/>
    </location>
    <ligand>
        <name>Zn(2+)</name>
        <dbReference type="ChEBI" id="CHEBI:29105"/>
    </ligand>
</feature>
<feature type="domain" description="ZAD" evidence="14">
    <location>
        <begin position="16"/>
        <end position="94"/>
    </location>
</feature>
<feature type="domain" description="C2H2-type" evidence="13">
    <location>
        <begin position="466"/>
        <end position="488"/>
    </location>
</feature>
<dbReference type="Gene3D" id="3.40.1800.20">
    <property type="match status" value="1"/>
</dbReference>
<keyword evidence="5 11" id="KW-0862">Zinc</keyword>
<evidence type="ECO:0000256" key="9">
    <source>
        <dbReference type="ARBA" id="ARBA00023242"/>
    </source>
</evidence>
<feature type="compositionally biased region" description="Polar residues" evidence="12">
    <location>
        <begin position="715"/>
        <end position="730"/>
    </location>
</feature>
<evidence type="ECO:0000256" key="4">
    <source>
        <dbReference type="ARBA" id="ARBA00022771"/>
    </source>
</evidence>